<reference evidence="2" key="1">
    <citation type="submission" date="2018-04" db="EMBL/GenBank/DDBJ databases">
        <authorList>
            <person name="Lucker S."/>
            <person name="Sakoula D."/>
        </authorList>
    </citation>
    <scope>NUCLEOTIDE SEQUENCE [LARGE SCALE GENOMIC DNA]</scope>
</reference>
<name>A0A330L4W7_9BACT</name>
<dbReference type="AlphaFoldDB" id="A0A330L4W7"/>
<dbReference type="Proteomes" id="UP000248168">
    <property type="component" value="Unassembled WGS sequence"/>
</dbReference>
<dbReference type="InParanoid" id="A0A330L4W7"/>
<protein>
    <submittedName>
        <fullName evidence="1">Uncharacterized protein</fullName>
    </submittedName>
</protein>
<organism evidence="1 2">
    <name type="scientific">Nitrospira lenta</name>
    <dbReference type="NCBI Taxonomy" id="1436998"/>
    <lineage>
        <taxon>Bacteria</taxon>
        <taxon>Pseudomonadati</taxon>
        <taxon>Nitrospirota</taxon>
        <taxon>Nitrospiria</taxon>
        <taxon>Nitrospirales</taxon>
        <taxon>Nitrospiraceae</taxon>
        <taxon>Nitrospira</taxon>
    </lineage>
</organism>
<proteinExistence type="predicted"/>
<gene>
    <name evidence="1" type="ORF">NITLEN_20009</name>
</gene>
<keyword evidence="2" id="KW-1185">Reference proteome</keyword>
<evidence type="ECO:0000313" key="1">
    <source>
        <dbReference type="EMBL" id="SPP64370.1"/>
    </source>
</evidence>
<accession>A0A330L4W7</accession>
<dbReference type="EMBL" id="OUNR01000012">
    <property type="protein sequence ID" value="SPP64370.1"/>
    <property type="molecule type" value="Genomic_DNA"/>
</dbReference>
<sequence>MPVFQPDGLFIEPGVSDHRRRNLRIIGFHDAHPIFGQVLMADLKGGDLNHSLDHLGVQKPESIGAAGNFIFHGCHGV</sequence>
<evidence type="ECO:0000313" key="2">
    <source>
        <dbReference type="Proteomes" id="UP000248168"/>
    </source>
</evidence>